<protein>
    <recommendedName>
        <fullName evidence="3">AB hydrolase-1 domain-containing protein</fullName>
    </recommendedName>
</protein>
<evidence type="ECO:0000313" key="4">
    <source>
        <dbReference type="EMBL" id="GAX82655.1"/>
    </source>
</evidence>
<dbReference type="Gene3D" id="3.40.50.1820">
    <property type="entry name" value="alpha/beta hydrolase"/>
    <property type="match status" value="1"/>
</dbReference>
<dbReference type="Pfam" id="PF00561">
    <property type="entry name" value="Abhydrolase_1"/>
    <property type="match status" value="1"/>
</dbReference>
<feature type="region of interest" description="Disordered" evidence="1">
    <location>
        <begin position="466"/>
        <end position="494"/>
    </location>
</feature>
<dbReference type="STRING" id="1157962.A0A250XHU0"/>
<dbReference type="PANTHER" id="PTHR37471">
    <property type="entry name" value="UNNAMED PRODUCT"/>
    <property type="match status" value="1"/>
</dbReference>
<dbReference type="SUPFAM" id="SSF53474">
    <property type="entry name" value="alpha/beta-Hydrolases"/>
    <property type="match status" value="1"/>
</dbReference>
<reference evidence="4 5" key="1">
    <citation type="submission" date="2017-08" db="EMBL/GenBank/DDBJ databases">
        <title>Acidophilic green algal genome provides insights into adaptation to an acidic environment.</title>
        <authorList>
            <person name="Hirooka S."/>
            <person name="Hirose Y."/>
            <person name="Kanesaki Y."/>
            <person name="Higuchi S."/>
            <person name="Fujiwara T."/>
            <person name="Onuma R."/>
            <person name="Era A."/>
            <person name="Ohbayashi R."/>
            <person name="Uzuka A."/>
            <person name="Nozaki H."/>
            <person name="Yoshikawa H."/>
            <person name="Miyagishima S.Y."/>
        </authorList>
    </citation>
    <scope>NUCLEOTIDE SEQUENCE [LARGE SCALE GENOMIC DNA]</scope>
    <source>
        <strain evidence="4 5">NIES-2499</strain>
    </source>
</reference>
<keyword evidence="2" id="KW-1133">Transmembrane helix</keyword>
<keyword evidence="2" id="KW-0472">Membrane</keyword>
<dbReference type="EMBL" id="BEGY01000084">
    <property type="protein sequence ID" value="GAX82655.1"/>
    <property type="molecule type" value="Genomic_DNA"/>
</dbReference>
<feature type="transmembrane region" description="Helical" evidence="2">
    <location>
        <begin position="197"/>
        <end position="215"/>
    </location>
</feature>
<dbReference type="AlphaFoldDB" id="A0A250XHU0"/>
<dbReference type="OrthoDB" id="2017000at2759"/>
<evidence type="ECO:0000256" key="1">
    <source>
        <dbReference type="SAM" id="MobiDB-lite"/>
    </source>
</evidence>
<sequence length="494" mass="56310">MLWMLAPIFCVVEIVVFPAVFFFKYRRLNRQSDVISSNYNPREAFDRFISNASSIKQYVSLEGMICKWFGGVPLKKVKRGNVADLMTYGFWYKSRDQMEKEGLGHVPDQLAEELEQAFDLKLQEGRDPDLSFMAHLWQDVRCHYRPLSFYLGIELIFMAKHLLMLGAGFKSFTMNGYTYYTYGFDAQHQMTVDRTPILFLHGVGLGLLPYITFVLRLAASGHPVIAVECNHLGMRWVDIIPTEDQVVDVLVAVMDSIGAKRVAAVGHSYGTFMASRLVQRHPERVQSLSLIDPVCFIMFEGKLIKNFVYRPHDGALTTWLVARDLHHAMSVCRGFFWSQLNLWPEHLPEKCLVVLSGKDTLVPVEETMKMLALQRPDIPVLLHKEHCHADFIKDLKWQDKLVEQVIILASPSGDMSEGEKCEKNISKDSVDAAHIKTTSRNEASVRRSERLRAKIIKTPEISSKKASYMTLRSGGHGRSDSANSWERQHSHVAA</sequence>
<proteinExistence type="predicted"/>
<dbReference type="PANTHER" id="PTHR37471:SF1">
    <property type="entry name" value="AB HYDROLASE-1 DOMAIN-CONTAINING PROTEIN"/>
    <property type="match status" value="1"/>
</dbReference>
<evidence type="ECO:0000313" key="5">
    <source>
        <dbReference type="Proteomes" id="UP000232323"/>
    </source>
</evidence>
<evidence type="ECO:0000259" key="3">
    <source>
        <dbReference type="Pfam" id="PF00561"/>
    </source>
</evidence>
<dbReference type="InterPro" id="IPR000073">
    <property type="entry name" value="AB_hydrolase_1"/>
</dbReference>
<dbReference type="Proteomes" id="UP000232323">
    <property type="component" value="Unassembled WGS sequence"/>
</dbReference>
<accession>A0A250XHU0</accession>
<feature type="transmembrane region" description="Helical" evidence="2">
    <location>
        <begin position="147"/>
        <end position="169"/>
    </location>
</feature>
<name>A0A250XHU0_9CHLO</name>
<feature type="transmembrane region" description="Helical" evidence="2">
    <location>
        <begin position="6"/>
        <end position="23"/>
    </location>
</feature>
<dbReference type="InterPro" id="IPR029058">
    <property type="entry name" value="AB_hydrolase_fold"/>
</dbReference>
<gene>
    <name evidence="4" type="ORF">CEUSTIGMA_g10081.t1</name>
</gene>
<evidence type="ECO:0000256" key="2">
    <source>
        <dbReference type="SAM" id="Phobius"/>
    </source>
</evidence>
<organism evidence="4 5">
    <name type="scientific">Chlamydomonas eustigma</name>
    <dbReference type="NCBI Taxonomy" id="1157962"/>
    <lineage>
        <taxon>Eukaryota</taxon>
        <taxon>Viridiplantae</taxon>
        <taxon>Chlorophyta</taxon>
        <taxon>core chlorophytes</taxon>
        <taxon>Chlorophyceae</taxon>
        <taxon>CS clade</taxon>
        <taxon>Chlamydomonadales</taxon>
        <taxon>Chlamydomonadaceae</taxon>
        <taxon>Chlamydomonas</taxon>
    </lineage>
</organism>
<feature type="domain" description="AB hydrolase-1" evidence="3">
    <location>
        <begin position="196"/>
        <end position="293"/>
    </location>
</feature>
<comment type="caution">
    <text evidence="4">The sequence shown here is derived from an EMBL/GenBank/DDBJ whole genome shotgun (WGS) entry which is preliminary data.</text>
</comment>
<keyword evidence="2" id="KW-0812">Transmembrane</keyword>
<keyword evidence="5" id="KW-1185">Reference proteome</keyword>